<sequence length="181" mass="18389">MSADPFSVPPGGGSGLDELVGRLVIFTDITIRENQPNPFNAGQHRDEADAALVVLDGDGSREKSGIFGTRLVRQCKARAQFGFAYGRLASVNVNGKNTLELVDPGPADTERVKAWITAYAPHYLGGSVPAPPAPAAPATPPAPPATSATPASAPAPGTTWHPGVAAPPPAGGSAPPADPPF</sequence>
<organism evidence="2 3">
    <name type="scientific">Actinomadura graeca</name>
    <dbReference type="NCBI Taxonomy" id="2750812"/>
    <lineage>
        <taxon>Bacteria</taxon>
        <taxon>Bacillati</taxon>
        <taxon>Actinomycetota</taxon>
        <taxon>Actinomycetes</taxon>
        <taxon>Streptosporangiales</taxon>
        <taxon>Thermomonosporaceae</taxon>
        <taxon>Actinomadura</taxon>
    </lineage>
</organism>
<feature type="compositionally biased region" description="Pro residues" evidence="1">
    <location>
        <begin position="131"/>
        <end position="144"/>
    </location>
</feature>
<feature type="compositionally biased region" description="Low complexity" evidence="1">
    <location>
        <begin position="145"/>
        <end position="156"/>
    </location>
</feature>
<name>A0ABX8QM08_9ACTN</name>
<feature type="compositionally biased region" description="Pro residues" evidence="1">
    <location>
        <begin position="165"/>
        <end position="181"/>
    </location>
</feature>
<reference evidence="2" key="1">
    <citation type="submission" date="2020-07" db="EMBL/GenBank/DDBJ databases">
        <authorList>
            <person name="Tarantini F.S."/>
            <person name="Hong K.W."/>
            <person name="Chan K.G."/>
        </authorList>
    </citation>
    <scope>NUCLEOTIDE SEQUENCE</scope>
    <source>
        <strain evidence="2">32-07</strain>
    </source>
</reference>
<dbReference type="EMBL" id="CP059572">
    <property type="protein sequence ID" value="QXJ19648.1"/>
    <property type="molecule type" value="Genomic_DNA"/>
</dbReference>
<evidence type="ECO:0000256" key="1">
    <source>
        <dbReference type="SAM" id="MobiDB-lite"/>
    </source>
</evidence>
<evidence type="ECO:0000313" key="3">
    <source>
        <dbReference type="Proteomes" id="UP001049518"/>
    </source>
</evidence>
<gene>
    <name evidence="2" type="ORF">AGRA3207_000211</name>
</gene>
<proteinExistence type="predicted"/>
<protein>
    <submittedName>
        <fullName evidence="2">Uncharacterized protein</fullName>
    </submittedName>
</protein>
<keyword evidence="3" id="KW-1185">Reference proteome</keyword>
<evidence type="ECO:0000313" key="2">
    <source>
        <dbReference type="EMBL" id="QXJ19648.1"/>
    </source>
</evidence>
<dbReference type="RefSeq" id="WP_231332664.1">
    <property type="nucleotide sequence ID" value="NZ_CP059572.1"/>
</dbReference>
<accession>A0ABX8QM08</accession>
<feature type="region of interest" description="Disordered" evidence="1">
    <location>
        <begin position="131"/>
        <end position="181"/>
    </location>
</feature>
<dbReference type="Proteomes" id="UP001049518">
    <property type="component" value="Chromosome"/>
</dbReference>